<organism evidence="2 3">
    <name type="scientific">Fusarium oxysporum f. sp. raphani 54005</name>
    <dbReference type="NCBI Taxonomy" id="1089458"/>
    <lineage>
        <taxon>Eukaryota</taxon>
        <taxon>Fungi</taxon>
        <taxon>Dikarya</taxon>
        <taxon>Ascomycota</taxon>
        <taxon>Pezizomycotina</taxon>
        <taxon>Sordariomycetes</taxon>
        <taxon>Hypocreomycetidae</taxon>
        <taxon>Hypocreales</taxon>
        <taxon>Nectriaceae</taxon>
        <taxon>Fusarium</taxon>
        <taxon>Fusarium oxysporum species complex</taxon>
    </lineage>
</organism>
<dbReference type="AlphaFoldDB" id="X0D265"/>
<evidence type="ECO:0000256" key="1">
    <source>
        <dbReference type="SAM" id="MobiDB-lite"/>
    </source>
</evidence>
<dbReference type="Proteomes" id="UP000030663">
    <property type="component" value="Unassembled WGS sequence"/>
</dbReference>
<feature type="region of interest" description="Disordered" evidence="1">
    <location>
        <begin position="1"/>
        <end position="67"/>
    </location>
</feature>
<keyword evidence="3" id="KW-1185">Reference proteome</keyword>
<feature type="compositionally biased region" description="Basic residues" evidence="1">
    <location>
        <begin position="57"/>
        <end position="67"/>
    </location>
</feature>
<dbReference type="HOGENOM" id="CLU_2359837_0_0_1"/>
<reference evidence="2 3" key="1">
    <citation type="submission" date="2011-11" db="EMBL/GenBank/DDBJ databases">
        <title>The Genome Sequence of Fusarium oxysporum PHW815.</title>
        <authorList>
            <consortium name="The Broad Institute Genome Sequencing Platform"/>
            <person name="Ma L.-J."/>
            <person name="Gale L.R."/>
            <person name="Schwartz D.C."/>
            <person name="Zhou S."/>
            <person name="Corby-Kistler H."/>
            <person name="Young S.K."/>
            <person name="Zeng Q."/>
            <person name="Gargeya S."/>
            <person name="Fitzgerald M."/>
            <person name="Haas B."/>
            <person name="Abouelleil A."/>
            <person name="Alvarado L."/>
            <person name="Arachchi H.M."/>
            <person name="Berlin A."/>
            <person name="Brown A."/>
            <person name="Chapman S.B."/>
            <person name="Chen Z."/>
            <person name="Dunbar C."/>
            <person name="Freedman E."/>
            <person name="Gearin G."/>
            <person name="Goldberg J."/>
            <person name="Griggs A."/>
            <person name="Gujja S."/>
            <person name="Heiman D."/>
            <person name="Howarth C."/>
            <person name="Larson L."/>
            <person name="Lui A."/>
            <person name="MacDonald P.J.P."/>
            <person name="Montmayeur A."/>
            <person name="Murphy C."/>
            <person name="Neiman D."/>
            <person name="Pearson M."/>
            <person name="Priest M."/>
            <person name="Roberts A."/>
            <person name="Saif S."/>
            <person name="Shea T."/>
            <person name="Shenoy N."/>
            <person name="Sisk P."/>
            <person name="Stolte C."/>
            <person name="Sykes S."/>
            <person name="Wortman J."/>
            <person name="Nusbaum C."/>
            <person name="Birren B."/>
        </authorList>
    </citation>
    <scope>NUCLEOTIDE SEQUENCE [LARGE SCALE GENOMIC DNA]</scope>
    <source>
        <strain evidence="2 3">54005</strain>
    </source>
</reference>
<accession>X0D265</accession>
<protein>
    <submittedName>
        <fullName evidence="2">Uncharacterized protein</fullName>
    </submittedName>
</protein>
<sequence>MSGSIRSLWSRPSWPSRSSSPSKSEQSSVSPQFSQNVKKSIEEYGQRMKSKMSQARRGIKKAASKAKNMRTHFYGREKTLCKRMGRYTKLDESKSE</sequence>
<dbReference type="EMBL" id="JH658364">
    <property type="protein sequence ID" value="EXK97189.1"/>
    <property type="molecule type" value="Genomic_DNA"/>
</dbReference>
<proteinExistence type="predicted"/>
<name>X0D265_FUSOX</name>
<evidence type="ECO:0000313" key="2">
    <source>
        <dbReference type="EMBL" id="EXK97189.1"/>
    </source>
</evidence>
<feature type="compositionally biased region" description="Low complexity" evidence="1">
    <location>
        <begin position="1"/>
        <end position="35"/>
    </location>
</feature>
<gene>
    <name evidence="2" type="ORF">FOQG_02468</name>
</gene>
<evidence type="ECO:0000313" key="3">
    <source>
        <dbReference type="Proteomes" id="UP000030663"/>
    </source>
</evidence>